<reference evidence="4 5" key="1">
    <citation type="submission" date="2019-03" db="EMBL/GenBank/DDBJ databases">
        <title>Genomic Encyclopedia of Type Strains, Phase III (KMG-III): the genomes of soil and plant-associated and newly described type strains.</title>
        <authorList>
            <person name="Whitman W."/>
        </authorList>
    </citation>
    <scope>NUCLEOTIDE SEQUENCE [LARGE SCALE GENOMIC DNA]</scope>
    <source>
        <strain evidence="4 5">CECT 7378</strain>
    </source>
</reference>
<dbReference type="Gene3D" id="2.40.30.170">
    <property type="match status" value="1"/>
</dbReference>
<sequence length="235" mass="26014">MMRFFILLCLGCAASVSFAEGRARGLLIASHKATLSSELSARVVTISKTMGEAFNKGDLLVALDCRLYEAQRDKIAAETNVAKVRLDNSQQLNKLRSIGTLDVAIAESEFKKVQAELRISELNVERCSIYAPFDGVVEQLDVQTFEIVQQQQTVLNIVNRNQLEAEIIVPSSWMSWLSIDQDIQLEVEETGQFLLAKVSQIGPSIDPTSQTLQLRAQIANLPDKVLPGMSVITEF</sequence>
<feature type="domain" description="CusB-like beta-barrel" evidence="3">
    <location>
        <begin position="167"/>
        <end position="231"/>
    </location>
</feature>
<dbReference type="NCBIfam" id="TIGR01730">
    <property type="entry name" value="RND_mfp"/>
    <property type="match status" value="1"/>
</dbReference>
<protein>
    <submittedName>
        <fullName evidence="4">RND family efflux transporter MFP subunit</fullName>
    </submittedName>
</protein>
<organism evidence="4 5">
    <name type="scientific">Marinomonas balearica</name>
    <dbReference type="NCBI Taxonomy" id="491947"/>
    <lineage>
        <taxon>Bacteria</taxon>
        <taxon>Pseudomonadati</taxon>
        <taxon>Pseudomonadota</taxon>
        <taxon>Gammaproteobacteria</taxon>
        <taxon>Oceanospirillales</taxon>
        <taxon>Oceanospirillaceae</taxon>
        <taxon>Marinomonas</taxon>
    </lineage>
</organism>
<dbReference type="Pfam" id="PF25954">
    <property type="entry name" value="Beta-barrel_RND_2"/>
    <property type="match status" value="1"/>
</dbReference>
<dbReference type="SUPFAM" id="SSF111369">
    <property type="entry name" value="HlyD-like secretion proteins"/>
    <property type="match status" value="1"/>
</dbReference>
<dbReference type="Gene3D" id="1.10.287.470">
    <property type="entry name" value="Helix hairpin bin"/>
    <property type="match status" value="1"/>
</dbReference>
<evidence type="ECO:0000313" key="5">
    <source>
        <dbReference type="Proteomes" id="UP000294656"/>
    </source>
</evidence>
<dbReference type="EMBL" id="SNXC01000015">
    <property type="protein sequence ID" value="TDO96025.1"/>
    <property type="molecule type" value="Genomic_DNA"/>
</dbReference>
<feature type="signal peptide" evidence="2">
    <location>
        <begin position="1"/>
        <end position="19"/>
    </location>
</feature>
<dbReference type="GO" id="GO:0015562">
    <property type="term" value="F:efflux transmembrane transporter activity"/>
    <property type="evidence" value="ECO:0007669"/>
    <property type="project" value="TreeGrafter"/>
</dbReference>
<dbReference type="Proteomes" id="UP000294656">
    <property type="component" value="Unassembled WGS sequence"/>
</dbReference>
<evidence type="ECO:0000256" key="2">
    <source>
        <dbReference type="SAM" id="SignalP"/>
    </source>
</evidence>
<keyword evidence="5" id="KW-1185">Reference proteome</keyword>
<comment type="similarity">
    <text evidence="1">Belongs to the membrane fusion protein (MFP) (TC 8.A.1) family.</text>
</comment>
<accession>A0A4R6M5H2</accession>
<evidence type="ECO:0000313" key="4">
    <source>
        <dbReference type="EMBL" id="TDO96025.1"/>
    </source>
</evidence>
<evidence type="ECO:0000256" key="1">
    <source>
        <dbReference type="ARBA" id="ARBA00009477"/>
    </source>
</evidence>
<dbReference type="InterPro" id="IPR006143">
    <property type="entry name" value="RND_pump_MFP"/>
</dbReference>
<dbReference type="RefSeq" id="WP_133505079.1">
    <property type="nucleotide sequence ID" value="NZ_SNXC01000015.1"/>
</dbReference>
<dbReference type="OrthoDB" id="9778796at2"/>
<dbReference type="InterPro" id="IPR058792">
    <property type="entry name" value="Beta-barrel_RND_2"/>
</dbReference>
<dbReference type="AlphaFoldDB" id="A0A4R6M5H2"/>
<evidence type="ECO:0000259" key="3">
    <source>
        <dbReference type="Pfam" id="PF25954"/>
    </source>
</evidence>
<dbReference type="Gene3D" id="2.40.50.100">
    <property type="match status" value="1"/>
</dbReference>
<comment type="caution">
    <text evidence="4">The sequence shown here is derived from an EMBL/GenBank/DDBJ whole genome shotgun (WGS) entry which is preliminary data.</text>
</comment>
<keyword evidence="2" id="KW-0732">Signal</keyword>
<dbReference type="PANTHER" id="PTHR30469">
    <property type="entry name" value="MULTIDRUG RESISTANCE PROTEIN MDTA"/>
    <property type="match status" value="1"/>
</dbReference>
<dbReference type="GO" id="GO:1990281">
    <property type="term" value="C:efflux pump complex"/>
    <property type="evidence" value="ECO:0007669"/>
    <property type="project" value="TreeGrafter"/>
</dbReference>
<gene>
    <name evidence="4" type="ORF">DFP79_3397</name>
</gene>
<name>A0A4R6M5H2_9GAMM</name>
<feature type="chain" id="PRO_5020910623" evidence="2">
    <location>
        <begin position="20"/>
        <end position="235"/>
    </location>
</feature>
<proteinExistence type="inferred from homology"/>